<dbReference type="SMART" id="SM00382">
    <property type="entry name" value="AAA"/>
    <property type="match status" value="2"/>
</dbReference>
<dbReference type="CDD" id="cd18578">
    <property type="entry name" value="ABC_6TM_Pgp_ABCB1_D2_like"/>
    <property type="match status" value="1"/>
</dbReference>
<dbReference type="CDD" id="cd18577">
    <property type="entry name" value="ABC_6TM_Pgp_ABCB1_D1_like"/>
    <property type="match status" value="1"/>
</dbReference>
<evidence type="ECO:0000256" key="5">
    <source>
        <dbReference type="ARBA" id="ARBA00022737"/>
    </source>
</evidence>
<feature type="transmembrane region" description="Helical" evidence="12">
    <location>
        <begin position="661"/>
        <end position="691"/>
    </location>
</feature>
<evidence type="ECO:0000259" key="13">
    <source>
        <dbReference type="PROSITE" id="PS50893"/>
    </source>
</evidence>
<keyword evidence="7" id="KW-0067">ATP-binding</keyword>
<dbReference type="InterPro" id="IPR017871">
    <property type="entry name" value="ABC_transporter-like_CS"/>
</dbReference>
<dbReference type="GO" id="GO:0140359">
    <property type="term" value="F:ABC-type transporter activity"/>
    <property type="evidence" value="ECO:0007669"/>
    <property type="project" value="InterPro"/>
</dbReference>
<evidence type="ECO:0000259" key="14">
    <source>
        <dbReference type="PROSITE" id="PS50929"/>
    </source>
</evidence>
<feature type="transmembrane region" description="Helical" evidence="12">
    <location>
        <begin position="172"/>
        <end position="191"/>
    </location>
</feature>
<dbReference type="GO" id="GO:0016887">
    <property type="term" value="F:ATP hydrolysis activity"/>
    <property type="evidence" value="ECO:0007669"/>
    <property type="project" value="InterPro"/>
</dbReference>
<name>A0A6J0LQK4_RAPSA</name>
<reference evidence="15" key="1">
    <citation type="journal article" date="2019" name="Database">
        <title>The radish genome database (RadishGD): an integrated information resource for radish genomics.</title>
        <authorList>
            <person name="Yu H.J."/>
            <person name="Baek S."/>
            <person name="Lee Y.J."/>
            <person name="Cho A."/>
            <person name="Mun J.H."/>
        </authorList>
    </citation>
    <scope>NUCLEOTIDE SEQUENCE [LARGE SCALE GENOMIC DNA]</scope>
    <source>
        <strain evidence="15">cv. WK10039</strain>
    </source>
</reference>
<dbReference type="Pfam" id="PF00005">
    <property type="entry name" value="ABC_tran"/>
    <property type="match status" value="2"/>
</dbReference>
<evidence type="ECO:0000256" key="4">
    <source>
        <dbReference type="ARBA" id="ARBA00022692"/>
    </source>
</evidence>
<feature type="transmembrane region" description="Helical" evidence="12">
    <location>
        <begin position="281"/>
        <end position="299"/>
    </location>
</feature>
<evidence type="ECO:0000256" key="11">
    <source>
        <dbReference type="SAM" id="MobiDB-lite"/>
    </source>
</evidence>
<dbReference type="Gene3D" id="3.40.50.300">
    <property type="entry name" value="P-loop containing nucleotide triphosphate hydrolases"/>
    <property type="match status" value="2"/>
</dbReference>
<dbReference type="CDD" id="cd03249">
    <property type="entry name" value="ABC_MTABC3_MDL1_MDL2"/>
    <property type="match status" value="2"/>
</dbReference>
<evidence type="ECO:0000256" key="8">
    <source>
        <dbReference type="ARBA" id="ARBA00022989"/>
    </source>
</evidence>
<dbReference type="GO" id="GO:0005524">
    <property type="term" value="F:ATP binding"/>
    <property type="evidence" value="ECO:0007669"/>
    <property type="project" value="UniProtKB-KW"/>
</dbReference>
<dbReference type="RefSeq" id="XP_018462084.2">
    <property type="nucleotide sequence ID" value="XM_018606582.2"/>
</dbReference>
<evidence type="ECO:0000313" key="15">
    <source>
        <dbReference type="Proteomes" id="UP000504610"/>
    </source>
</evidence>
<reference evidence="16" key="2">
    <citation type="submission" date="2025-08" db="UniProtKB">
        <authorList>
            <consortium name="RefSeq"/>
        </authorList>
    </citation>
    <scope>IDENTIFICATION</scope>
    <source>
        <tissue evidence="16">Leaf</tissue>
    </source>
</reference>
<dbReference type="KEGG" id="rsz:108833146"/>
<evidence type="ECO:0000256" key="7">
    <source>
        <dbReference type="ARBA" id="ARBA00022840"/>
    </source>
</evidence>
<dbReference type="PROSITE" id="PS00211">
    <property type="entry name" value="ABC_TRANSPORTER_1"/>
    <property type="match status" value="2"/>
</dbReference>
<feature type="region of interest" description="Disordered" evidence="11">
    <location>
        <begin position="609"/>
        <end position="646"/>
    </location>
</feature>
<gene>
    <name evidence="16" type="primary">LOC108833146</name>
</gene>
<evidence type="ECO:0000256" key="6">
    <source>
        <dbReference type="ARBA" id="ARBA00022741"/>
    </source>
</evidence>
<accession>A0A6J0LQK4</accession>
<feature type="transmembrane region" description="Helical" evidence="12">
    <location>
        <begin position="703"/>
        <end position="721"/>
    </location>
</feature>
<evidence type="ECO:0000256" key="2">
    <source>
        <dbReference type="ARBA" id="ARBA00007577"/>
    </source>
</evidence>
<dbReference type="InterPro" id="IPR011527">
    <property type="entry name" value="ABC1_TM_dom"/>
</dbReference>
<dbReference type="PROSITE" id="PS50893">
    <property type="entry name" value="ABC_TRANSPORTER_2"/>
    <property type="match status" value="2"/>
</dbReference>
<comment type="subcellular location">
    <subcellularLocation>
        <location evidence="1">Cell membrane</location>
        <topology evidence="1">Multi-pass membrane protein</topology>
    </subcellularLocation>
</comment>
<dbReference type="InterPro" id="IPR027417">
    <property type="entry name" value="P-loop_NTPase"/>
</dbReference>
<keyword evidence="6" id="KW-0547">Nucleotide-binding</keyword>
<feature type="transmembrane region" description="Helical" evidence="12">
    <location>
        <begin position="147"/>
        <end position="166"/>
    </location>
</feature>
<dbReference type="FunFam" id="1.20.1560.10:FF:000029">
    <property type="entry name" value="ABC transporter B family member 1"/>
    <property type="match status" value="1"/>
</dbReference>
<dbReference type="SUPFAM" id="SSF90123">
    <property type="entry name" value="ABC transporter transmembrane region"/>
    <property type="match status" value="2"/>
</dbReference>
<feature type="compositionally biased region" description="Polar residues" evidence="11">
    <location>
        <begin position="615"/>
        <end position="628"/>
    </location>
</feature>
<dbReference type="Gene3D" id="1.20.1560.10">
    <property type="entry name" value="ABC transporter type 1, transmembrane domain"/>
    <property type="match status" value="1"/>
</dbReference>
<feature type="transmembrane region" description="Helical" evidence="12">
    <location>
        <begin position="67"/>
        <end position="89"/>
    </location>
</feature>
<feature type="transmembrane region" description="Helical" evidence="12">
    <location>
        <begin position="782"/>
        <end position="802"/>
    </location>
</feature>
<dbReference type="GO" id="GO:0005886">
    <property type="term" value="C:plasma membrane"/>
    <property type="evidence" value="ECO:0007669"/>
    <property type="project" value="UniProtKB-SubCell"/>
</dbReference>
<feature type="transmembrane region" description="Helical" evidence="12">
    <location>
        <begin position="21"/>
        <end position="47"/>
    </location>
</feature>
<feature type="transmembrane region" description="Helical" evidence="12">
    <location>
        <begin position="808"/>
        <end position="828"/>
    </location>
</feature>
<keyword evidence="10" id="KW-0325">Glycoprotein</keyword>
<dbReference type="SUPFAM" id="SSF52540">
    <property type="entry name" value="P-loop containing nucleoside triphosphate hydrolases"/>
    <property type="match status" value="2"/>
</dbReference>
<evidence type="ECO:0000256" key="10">
    <source>
        <dbReference type="ARBA" id="ARBA00023180"/>
    </source>
</evidence>
<dbReference type="PANTHER" id="PTHR45136:SF2">
    <property type="entry name" value="ABC TRANSPORTER DOMAIN-CONTAINING PROTEIN"/>
    <property type="match status" value="1"/>
</dbReference>
<dbReference type="OrthoDB" id="1065813at2759"/>
<evidence type="ECO:0000256" key="1">
    <source>
        <dbReference type="ARBA" id="ARBA00004651"/>
    </source>
</evidence>
<evidence type="ECO:0000256" key="12">
    <source>
        <dbReference type="SAM" id="Phobius"/>
    </source>
</evidence>
<dbReference type="AlphaFoldDB" id="A0A6J0LQK4"/>
<protein>
    <submittedName>
        <fullName evidence="16">ABC transporter B family member 22-like</fullName>
    </submittedName>
</protein>
<keyword evidence="9 12" id="KW-0472">Membrane</keyword>
<dbReference type="GeneID" id="108833146"/>
<dbReference type="InterPro" id="IPR003593">
    <property type="entry name" value="AAA+_ATPase"/>
</dbReference>
<dbReference type="InterPro" id="IPR036640">
    <property type="entry name" value="ABC1_TM_sf"/>
</dbReference>
<evidence type="ECO:0000313" key="16">
    <source>
        <dbReference type="RefSeq" id="XP_018462084.2"/>
    </source>
</evidence>
<feature type="domain" description="ABC transporter" evidence="13">
    <location>
        <begin position="984"/>
        <end position="1223"/>
    </location>
</feature>
<comment type="similarity">
    <text evidence="2">Belongs to the ABC transporter superfamily. ABCB family. Multidrug resistance exporter (TC 3.A.1.201) subfamily.</text>
</comment>
<feature type="domain" description="ABC transmembrane type-1" evidence="14">
    <location>
        <begin position="24"/>
        <end position="310"/>
    </location>
</feature>
<keyword evidence="4 12" id="KW-0812">Transmembrane</keyword>
<keyword evidence="15" id="KW-1185">Reference proteome</keyword>
<feature type="domain" description="ABC transmembrane type-1" evidence="14">
    <location>
        <begin position="664"/>
        <end position="949"/>
    </location>
</feature>
<dbReference type="PROSITE" id="PS50929">
    <property type="entry name" value="ABC_TM1F"/>
    <property type="match status" value="2"/>
</dbReference>
<dbReference type="Proteomes" id="UP000504610">
    <property type="component" value="Chromosome 9"/>
</dbReference>
<keyword evidence="3" id="KW-0813">Transport</keyword>
<evidence type="ECO:0000256" key="9">
    <source>
        <dbReference type="ARBA" id="ARBA00023136"/>
    </source>
</evidence>
<keyword evidence="5" id="KW-0677">Repeat</keyword>
<dbReference type="FunFam" id="1.20.1560.10:FF:000126">
    <property type="entry name" value="Putative ABC transporter B family member 8"/>
    <property type="match status" value="1"/>
</dbReference>
<dbReference type="FunFam" id="3.40.50.300:FF:000205">
    <property type="entry name" value="ABC transporter B family member 4"/>
    <property type="match status" value="2"/>
</dbReference>
<feature type="domain" description="ABC transporter" evidence="13">
    <location>
        <begin position="345"/>
        <end position="581"/>
    </location>
</feature>
<dbReference type="InterPro" id="IPR003439">
    <property type="entry name" value="ABC_transporter-like_ATP-bd"/>
</dbReference>
<dbReference type="Pfam" id="PF00664">
    <property type="entry name" value="ABC_membrane"/>
    <property type="match status" value="2"/>
</dbReference>
<organism evidence="15 16">
    <name type="scientific">Raphanus sativus</name>
    <name type="common">Radish</name>
    <name type="synonym">Raphanus raphanistrum var. sativus</name>
    <dbReference type="NCBI Taxonomy" id="3726"/>
    <lineage>
        <taxon>Eukaryota</taxon>
        <taxon>Viridiplantae</taxon>
        <taxon>Streptophyta</taxon>
        <taxon>Embryophyta</taxon>
        <taxon>Tracheophyta</taxon>
        <taxon>Spermatophyta</taxon>
        <taxon>Magnoliopsida</taxon>
        <taxon>eudicotyledons</taxon>
        <taxon>Gunneridae</taxon>
        <taxon>Pentapetalae</taxon>
        <taxon>rosids</taxon>
        <taxon>malvids</taxon>
        <taxon>Brassicales</taxon>
        <taxon>Brassicaceae</taxon>
        <taxon>Brassiceae</taxon>
        <taxon>Raphanus</taxon>
    </lineage>
</organism>
<keyword evidence="8 12" id="KW-1133">Transmembrane helix</keyword>
<evidence type="ECO:0000256" key="3">
    <source>
        <dbReference type="ARBA" id="ARBA00022448"/>
    </source>
</evidence>
<sequence>MKSWGSLRSIFMHADGVDWMLMGLGLIGAVGDGFITPIIFFITGLLLNDLGGSFSDGNFMKAISKNVVALLYVAGASWVICFLEGYCWTRTGERQAARMRERYLKAVLRQDVSYFDLHVTSTSDVITSVSSDSLVIQDVLSEKFPNFMMNASAFVASYIVAFIMLWRLTIVGFPFVVLLLIPGLMYGRALISISMKIREEYNEAGSIAEQAISLVRAVYAFGSEKKLIAKFSVALQGSVKLGLRQGLVKGISLGSNGIVYAIWAFMAWYGSRMVMYHGAKGGTIFAVIICLTFGGTSLGRGLSNLKYFSEAVVAGERIMEVIQRVPDIDSDNLEGQTLEKIKGEVEFKHVKFMYPSRPEAPIFDDFCLRVPSGKTVALVGGSGSGKSTLLSLLQRFYDPVAGEILLDGVSINKLQVNWLRLQMGLVSQEPALFATSIEENILFGKEDASMDEVVEAAKASNAHNFISQFPHGYKTQVGERGVQMSGGQKQRIAIARAIIKSPTILLLDEATSALDSESERVVQEALDNASVGRTTIVIAHRLSTIRDADVICVVQDGRIVESGSHEELMENLDGQYTSLVRLQQMDNQVPDANVSVKVQGGQLLTKDLNYGPKLSNESRSNTLTSSSTESKHPGSVPKSKKPPVPSFKRLMAMNRPEWKHALYGCLSAALYGGVQPISAFVSGSMVSVYFLTSHDEMREKTRIFVLFFVGLAVFTFLFNIIQHYSFAYMGEYLTKRIREKMLTKILTFEVNWFDEEENSSGAICSRLAKEANLVRSLVGERVSLLVQTISAVAIACTLSLVIAWRLAIVMIAVQPLVVVCFYAQRILLKSLSKKAIKAQDESSKLAAEAVSNIRTITSFSSQERILKLLKRVQEGTRRESVHQSWLAGTVLGTSRSLITCTSVLNFWYGGKLIDAGKMMAKAFFEIFSILVSTGRVIADAGSMTTDLVKGSDAVGSVFAVLDRSTTIDPESPNGYVTEKIKGQISFVNVDFAYLTRPNVVIFKNLSIEIDQGKSTAIVGPSGSGKSTIISLIERFYDPLKGCVKIDDRDIKSYHLRSLRQHIALVSQEPALFAGTIRENIMCGGGASENIDESEIIEAAKAANAHDFITSLTNGYDTNCGDRGVLLSGGQKQRIAIARAVLKNPSVLLLDEATSALDSQSERVVQDSLERVMVGRTSVVIAHRLSTIQNCDVIAVLDKGKVVECGNHSTLLAKGPTGAYFSLVSLQRNIS</sequence>
<dbReference type="PANTHER" id="PTHR45136">
    <property type="entry name" value="ABC TRANSPORTER DOMAIN-CONTAINING PROTEIN"/>
    <property type="match status" value="1"/>
</dbReference>
<proteinExistence type="inferred from homology"/>